<dbReference type="InterPro" id="IPR057326">
    <property type="entry name" value="KR_dom"/>
</dbReference>
<dbReference type="PRINTS" id="PR00081">
    <property type="entry name" value="GDHRDH"/>
</dbReference>
<proteinExistence type="inferred from homology"/>
<protein>
    <submittedName>
        <fullName evidence="5">3-oxoacyl-[acyl-carrier protein] reductase</fullName>
    </submittedName>
</protein>
<dbReference type="GO" id="GO:0016020">
    <property type="term" value="C:membrane"/>
    <property type="evidence" value="ECO:0007669"/>
    <property type="project" value="TreeGrafter"/>
</dbReference>
<reference evidence="5 6" key="1">
    <citation type="journal article" date="2013" name="Genome Announc.">
        <title>Draft Genome Sequence of Strain JLT2015T, Belonging to the Family Sphingomonadaceae of the Alphaproteobacteria.</title>
        <authorList>
            <person name="Tang K."/>
            <person name="Liu K."/>
            <person name="Li S."/>
            <person name="Jiao N."/>
        </authorList>
    </citation>
    <scope>NUCLEOTIDE SEQUENCE [LARGE SCALE GENOMIC DNA]</scope>
    <source>
        <strain evidence="5 6">JLT2015</strain>
    </source>
</reference>
<dbReference type="AlphaFoldDB" id="M2TN20"/>
<comment type="caution">
    <text evidence="5">The sequence shown here is derived from an EMBL/GenBank/DDBJ whole genome shotgun (WGS) entry which is preliminary data.</text>
</comment>
<dbReference type="PANTHER" id="PTHR44196">
    <property type="entry name" value="DEHYDROGENASE/REDUCTASE SDR FAMILY MEMBER 7B"/>
    <property type="match status" value="1"/>
</dbReference>
<dbReference type="EMBL" id="AMRV01000003">
    <property type="protein sequence ID" value="EMD83146.1"/>
    <property type="molecule type" value="Genomic_DNA"/>
</dbReference>
<gene>
    <name evidence="5" type="ORF">C725_1047</name>
</gene>
<keyword evidence="6" id="KW-1185">Reference proteome</keyword>
<dbReference type="PANTHER" id="PTHR44196:SF1">
    <property type="entry name" value="DEHYDROGENASE_REDUCTASE SDR FAMILY MEMBER 7B"/>
    <property type="match status" value="1"/>
</dbReference>
<dbReference type="RefSeq" id="WP_008600641.1">
    <property type="nucleotide sequence ID" value="NZ_AMRV01000003.1"/>
</dbReference>
<dbReference type="InterPro" id="IPR036291">
    <property type="entry name" value="NAD(P)-bd_dom_sf"/>
</dbReference>
<dbReference type="Pfam" id="PF00106">
    <property type="entry name" value="adh_short"/>
    <property type="match status" value="1"/>
</dbReference>
<evidence type="ECO:0000256" key="1">
    <source>
        <dbReference type="ARBA" id="ARBA00006484"/>
    </source>
</evidence>
<dbReference type="SUPFAM" id="SSF51735">
    <property type="entry name" value="NAD(P)-binding Rossmann-fold domains"/>
    <property type="match status" value="1"/>
</dbReference>
<dbReference type="PRINTS" id="PR00080">
    <property type="entry name" value="SDRFAMILY"/>
</dbReference>
<dbReference type="InterPro" id="IPR020904">
    <property type="entry name" value="Sc_DH/Rdtase_CS"/>
</dbReference>
<dbReference type="PROSITE" id="PS00061">
    <property type="entry name" value="ADH_SHORT"/>
    <property type="match status" value="1"/>
</dbReference>
<keyword evidence="2" id="KW-0560">Oxidoreductase</keyword>
<dbReference type="OrthoDB" id="9793825at2"/>
<name>M2TN20_9SPHN</name>
<accession>M2TN20</accession>
<evidence type="ECO:0000256" key="2">
    <source>
        <dbReference type="ARBA" id="ARBA00023002"/>
    </source>
</evidence>
<sequence>MEFSKKTVWVTGASSGIGRALAASFSGEGAHVILSGRREDALQDAASGCPGETMLLPFEATDYDALPDIVERATSWRGGVDILVNNAGISQRSLAIDTDFEVYRRLMEVDFFAPLRLTQLLLPHFLDRGAGTLVQVSSLAGKIGVPMRTGYCAAKHALMGYSDALRAENARRGLTVLTVTPGFVQTEIAANALNGTGQRYGPNDDPVNHGITPGEAAGQILGALRKGQREITVGSPQEKANAVMARLLPGVTMDRMAERTGA</sequence>
<evidence type="ECO:0000313" key="5">
    <source>
        <dbReference type="EMBL" id="EMD83146.1"/>
    </source>
</evidence>
<dbReference type="GO" id="GO:0016491">
    <property type="term" value="F:oxidoreductase activity"/>
    <property type="evidence" value="ECO:0007669"/>
    <property type="project" value="UniProtKB-KW"/>
</dbReference>
<dbReference type="SMART" id="SM00822">
    <property type="entry name" value="PKS_KR"/>
    <property type="match status" value="1"/>
</dbReference>
<dbReference type="Proteomes" id="UP000011717">
    <property type="component" value="Unassembled WGS sequence"/>
</dbReference>
<evidence type="ECO:0000259" key="4">
    <source>
        <dbReference type="SMART" id="SM00822"/>
    </source>
</evidence>
<dbReference type="InterPro" id="IPR002347">
    <property type="entry name" value="SDR_fam"/>
</dbReference>
<comment type="similarity">
    <text evidence="1 3">Belongs to the short-chain dehydrogenases/reductases (SDR) family.</text>
</comment>
<feature type="domain" description="Ketoreductase" evidence="4">
    <location>
        <begin position="6"/>
        <end position="183"/>
    </location>
</feature>
<evidence type="ECO:0000256" key="3">
    <source>
        <dbReference type="RuleBase" id="RU000363"/>
    </source>
</evidence>
<evidence type="ECO:0000313" key="6">
    <source>
        <dbReference type="Proteomes" id="UP000011717"/>
    </source>
</evidence>
<organism evidence="5 6">
    <name type="scientific">Pacificimonas flava</name>
    <dbReference type="NCBI Taxonomy" id="1234595"/>
    <lineage>
        <taxon>Bacteria</taxon>
        <taxon>Pseudomonadati</taxon>
        <taxon>Pseudomonadota</taxon>
        <taxon>Alphaproteobacteria</taxon>
        <taxon>Sphingomonadales</taxon>
        <taxon>Sphingosinicellaceae</taxon>
        <taxon>Pacificimonas</taxon>
    </lineage>
</organism>
<dbReference type="Gene3D" id="3.40.50.720">
    <property type="entry name" value="NAD(P)-binding Rossmann-like Domain"/>
    <property type="match status" value="1"/>
</dbReference>